<feature type="compositionally biased region" description="Low complexity" evidence="1">
    <location>
        <begin position="790"/>
        <end position="800"/>
    </location>
</feature>
<dbReference type="Pfam" id="PF14625">
    <property type="entry name" value="Lustrin_cystein"/>
    <property type="match status" value="4"/>
</dbReference>
<feature type="domain" description="EB" evidence="3">
    <location>
        <begin position="861"/>
        <end position="912"/>
    </location>
</feature>
<evidence type="ECO:0000313" key="7">
    <source>
        <dbReference type="WBParaSite" id="NBR_0000805201-mRNA-1"/>
    </source>
</evidence>
<dbReference type="Proteomes" id="UP000271162">
    <property type="component" value="Unassembled WGS sequence"/>
</dbReference>
<dbReference type="PANTHER" id="PTHR46339:SF4">
    <property type="entry name" value="BPTI_KUNITZ INHIBITOR DOMAIN-CONTAINING PROTEIN"/>
    <property type="match status" value="1"/>
</dbReference>
<evidence type="ECO:0000313" key="5">
    <source>
        <dbReference type="EMBL" id="VDL71642.1"/>
    </source>
</evidence>
<feature type="domain" description="Phlebovirus glycoprotein G2 fusion" evidence="4">
    <location>
        <begin position="6"/>
        <end position="119"/>
    </location>
</feature>
<evidence type="ECO:0000256" key="2">
    <source>
        <dbReference type="SAM" id="Phobius"/>
    </source>
</evidence>
<dbReference type="WBParaSite" id="NBR_0000805201-mRNA-1">
    <property type="protein sequence ID" value="NBR_0000805201-mRNA-1"/>
    <property type="gene ID" value="NBR_0000805201"/>
</dbReference>
<proteinExistence type="predicted"/>
<keyword evidence="2" id="KW-1133">Transmembrane helix</keyword>
<dbReference type="SMART" id="SM00289">
    <property type="entry name" value="WR1"/>
    <property type="match status" value="5"/>
</dbReference>
<feature type="region of interest" description="Disordered" evidence="1">
    <location>
        <begin position="331"/>
        <end position="401"/>
    </location>
</feature>
<dbReference type="Pfam" id="PF01683">
    <property type="entry name" value="EB"/>
    <property type="match status" value="1"/>
</dbReference>
<gene>
    <name evidence="5" type="ORF">NBR_LOCUS8053</name>
</gene>
<reference evidence="5 6" key="2">
    <citation type="submission" date="2018-11" db="EMBL/GenBank/DDBJ databases">
        <authorList>
            <consortium name="Pathogen Informatics"/>
        </authorList>
    </citation>
    <scope>NUCLEOTIDE SEQUENCE [LARGE SCALE GENOMIC DNA]</scope>
</reference>
<evidence type="ECO:0000259" key="4">
    <source>
        <dbReference type="Pfam" id="PF07245"/>
    </source>
</evidence>
<accession>A0A158QY84</accession>
<feature type="compositionally biased region" description="Low complexity" evidence="1">
    <location>
        <begin position="379"/>
        <end position="389"/>
    </location>
</feature>
<dbReference type="InterPro" id="IPR006150">
    <property type="entry name" value="Cys_repeat_1"/>
</dbReference>
<evidence type="ECO:0000256" key="1">
    <source>
        <dbReference type="SAM" id="MobiDB-lite"/>
    </source>
</evidence>
<evidence type="ECO:0000259" key="3">
    <source>
        <dbReference type="Pfam" id="PF01683"/>
    </source>
</evidence>
<name>A0A158QY84_NIPBR</name>
<feature type="transmembrane region" description="Helical" evidence="2">
    <location>
        <begin position="283"/>
        <end position="302"/>
    </location>
</feature>
<organism evidence="7">
    <name type="scientific">Nippostrongylus brasiliensis</name>
    <name type="common">Rat hookworm</name>
    <dbReference type="NCBI Taxonomy" id="27835"/>
    <lineage>
        <taxon>Eukaryota</taxon>
        <taxon>Metazoa</taxon>
        <taxon>Ecdysozoa</taxon>
        <taxon>Nematoda</taxon>
        <taxon>Chromadorea</taxon>
        <taxon>Rhabditida</taxon>
        <taxon>Rhabditina</taxon>
        <taxon>Rhabditomorpha</taxon>
        <taxon>Strongyloidea</taxon>
        <taxon>Heligmosomidae</taxon>
        <taxon>Nippostrongylus</taxon>
    </lineage>
</organism>
<feature type="region of interest" description="Disordered" evidence="1">
    <location>
        <begin position="786"/>
        <end position="807"/>
    </location>
</feature>
<dbReference type="EMBL" id="UYSL01019958">
    <property type="protein sequence ID" value="VDL71642.1"/>
    <property type="molecule type" value="Genomic_DNA"/>
</dbReference>
<dbReference type="Pfam" id="PF07245">
    <property type="entry name" value="Phlebovirus_G2"/>
    <property type="match status" value="1"/>
</dbReference>
<dbReference type="InterPro" id="IPR009878">
    <property type="entry name" value="Phlebovirus_G2_fusion"/>
</dbReference>
<feature type="compositionally biased region" description="Low complexity" evidence="1">
    <location>
        <begin position="363"/>
        <end position="372"/>
    </location>
</feature>
<feature type="compositionally biased region" description="Pro residues" evidence="1">
    <location>
        <begin position="353"/>
        <end position="362"/>
    </location>
</feature>
<sequence>MQQEIALRPTIPHDIGGTTIKISSLVIPPTPALLTSFISDGKNVALWKSPRPPTLQCPSWKDAKDLQCELHPKCRCQPAEITVRCICEDHNLVETFHTSLVNRLPVRRPWISFEEDQNERDRVSVMAVIPNLSDTEILLSMKGEVNSTVKEVTDSLCKVNNAEITGCYQCTQGAVAHIECQSQDDNTMATVICEDFTFSVPCSPRGTKSSLRFNFQRARIHLSCTVSCGQTETNFDVTGILHWTRTFYSAAEKILAGESNIYNEVALPDIGHITSVFLAWYKFSLVVLGILVISVIAGYFFFFNCGLRIALLVVRALGNVTLRATTTSRLEEMPKAKDQPTTTSAVPAKRMRPTPPSLPCPPSNTSTSKPNSAMGHPVTSETTPSTTPTAGLPQLKADKPISGRDDMVTAYKKMYQTGAALIEAMCNENMALKKEIKELRRSQAPDMPALVSEMKEFYHESCPDFSDIEKKLDDLKTTVEHDNDVRLQHLQDWKTDVMDRIDKLLQMKTPCALTKVDMVNTIRKEYDSFRADQKLLEKQHLCPEGRALFRSRQTSQPRRCIINSLNDCTEGFSCQSQIKGVTQGFCCTEQNVCRGGAQFIVDTATKMPRICTTDLFSSCPVGENNVVECNPFNSTFTCPPGFTCQFAVLFQRYQCCGKMPSDEFELKSRQNGCFSNQVALLKDDRPVVCTASGDGCPLGYFCQFSQENQQFQCCGLESDCPGASMAYLDVTGDAMRCSTKISSCPKGFSCMQTKNQKHLCCAAATSPIVSYSQQIAPEAISSLAPKNAGTTPSSSTVSTSKLPPESPSCANGSAVVNGKCRNQGSLGAPCFVASQCEKDYVCANFICVERTKKTIAKTSVCPEGSINVNGDCLEMVAIHGVCLVSAQCKDGSECVDGKCACIDGSTFFRGRCHVRRASPQHLSLVRMDNNQCYSRRLSSRWSVTGIGYAPPGLLARTVDAALLIVKNDQCSNLARGDIMPCSTPRRSLGDAVG</sequence>
<dbReference type="Gene3D" id="2.60.40.3770">
    <property type="match status" value="1"/>
</dbReference>
<reference evidence="7" key="1">
    <citation type="submission" date="2016-04" db="UniProtKB">
        <authorList>
            <consortium name="WormBaseParasite"/>
        </authorList>
    </citation>
    <scope>IDENTIFICATION</scope>
</reference>
<keyword evidence="2" id="KW-0472">Membrane</keyword>
<dbReference type="InterPro" id="IPR053014">
    <property type="entry name" value="Cuticle_assoc_divergent"/>
</dbReference>
<keyword evidence="2" id="KW-0812">Transmembrane</keyword>
<dbReference type="InterPro" id="IPR028150">
    <property type="entry name" value="Lustrin_cystein"/>
</dbReference>
<protein>
    <submittedName>
        <fullName evidence="7">EB domain-containing protein</fullName>
    </submittedName>
</protein>
<dbReference type="STRING" id="27835.A0A158QY84"/>
<dbReference type="PANTHER" id="PTHR46339">
    <property type="entry name" value="PROTEIN CBG15282-RELATED"/>
    <property type="match status" value="1"/>
</dbReference>
<dbReference type="AlphaFoldDB" id="A0A158QY84"/>
<keyword evidence="6" id="KW-1185">Reference proteome</keyword>
<dbReference type="InterPro" id="IPR006149">
    <property type="entry name" value="EB_dom"/>
</dbReference>
<evidence type="ECO:0000313" key="6">
    <source>
        <dbReference type="Proteomes" id="UP000271162"/>
    </source>
</evidence>